<dbReference type="PANTHER" id="PTHR33734:SF22">
    <property type="entry name" value="MEMBRANE-BOUND LYTIC MUREIN TRANSGLYCOSYLASE D"/>
    <property type="match status" value="1"/>
</dbReference>
<evidence type="ECO:0000259" key="1">
    <source>
        <dbReference type="PROSITE" id="PS51782"/>
    </source>
</evidence>
<dbReference type="PANTHER" id="PTHR33734">
    <property type="entry name" value="LYSM DOMAIN-CONTAINING GPI-ANCHORED PROTEIN 2"/>
    <property type="match status" value="1"/>
</dbReference>
<dbReference type="InterPro" id="IPR018392">
    <property type="entry name" value="LysM"/>
</dbReference>
<dbReference type="PROSITE" id="PS51782">
    <property type="entry name" value="LYSM"/>
    <property type="match status" value="1"/>
</dbReference>
<dbReference type="Pfam" id="PF12673">
    <property type="entry name" value="SipL"/>
    <property type="match status" value="3"/>
</dbReference>
<reference evidence="2 3" key="1">
    <citation type="submission" date="2019-03" db="EMBL/GenBank/DDBJ databases">
        <title>Genomic Encyclopedia of Type Strains, Phase IV (KMG-IV): sequencing the most valuable type-strain genomes for metagenomic binning, comparative biology and taxonomic classification.</title>
        <authorList>
            <person name="Goeker M."/>
        </authorList>
    </citation>
    <scope>NUCLEOTIDE SEQUENCE [LARGE SCALE GENOMIC DNA]</scope>
    <source>
        <strain evidence="2 3">DSM 24455</strain>
    </source>
</reference>
<dbReference type="Gene3D" id="3.10.350.10">
    <property type="entry name" value="LysM domain"/>
    <property type="match status" value="1"/>
</dbReference>
<dbReference type="SUPFAM" id="SSF54106">
    <property type="entry name" value="LysM domain"/>
    <property type="match status" value="1"/>
</dbReference>
<dbReference type="GO" id="GO:0008932">
    <property type="term" value="F:lytic endotransglycosylase activity"/>
    <property type="evidence" value="ECO:0007669"/>
    <property type="project" value="TreeGrafter"/>
</dbReference>
<dbReference type="SMART" id="SM00257">
    <property type="entry name" value="LysM"/>
    <property type="match status" value="1"/>
</dbReference>
<dbReference type="CDD" id="cd00118">
    <property type="entry name" value="LysM"/>
    <property type="match status" value="1"/>
</dbReference>
<sequence length="521" mass="58945">MSVELIRDMINYEKLIGEGISQTMVNGDIVIPERNPEIAKVLNMDTRVSILSSEVVEDRIIIEGKMDFDILYSSSDDNRGIYKVSATSNFTHNIQVPGALPRMSCKIATNIEHKDYEPINAPTKKIKVNAVVNIKGMVYEKEAAETIVDIKGEDVQILKDKVRVDEYVGDNSQQTIIKGKIEIPEDMEEVKDILKYNVHIHKKDVSVYEGKIVVNACALMEVVYDTRSNDIKHGEQDVAFTHEIEMPEVKPGMKCDENFRIDDVICTPVENEAGEKRAIEIEAGVSIGVKVFMTREMENIIDAYSSQARYEIEKENIKVTSLFGENSDSQTIKERIVLPEDQEPIDVVKYMVTNPIITDVKIVEDKVIVEGVVNCSLMYTVTDDRGMTSFEEELPFKSTVEIPGTRIDMISEVDVNIEHASHDKVSQKEVDIKIIVGCSAKVFYKINMDIVKSVVEAEIPDNIKNMPTIVIYMVQPNDTLWKIAKKYCTTVEDILKLNDLENPDHIEAGMKLLIPKKMFIK</sequence>
<feature type="domain" description="LysM" evidence="1">
    <location>
        <begin position="470"/>
        <end position="514"/>
    </location>
</feature>
<evidence type="ECO:0000313" key="3">
    <source>
        <dbReference type="Proteomes" id="UP000295325"/>
    </source>
</evidence>
<protein>
    <submittedName>
        <fullName evidence="2">Uncharacterized protein DUF3794</fullName>
    </submittedName>
</protein>
<keyword evidence="3" id="KW-1185">Reference proteome</keyword>
<accession>A0A4R7KT72</accession>
<dbReference type="OrthoDB" id="9779340at2"/>
<evidence type="ECO:0000313" key="2">
    <source>
        <dbReference type="EMBL" id="TDT62339.1"/>
    </source>
</evidence>
<comment type="caution">
    <text evidence="2">The sequence shown here is derived from an EMBL/GenBank/DDBJ whole genome shotgun (WGS) entry which is preliminary data.</text>
</comment>
<dbReference type="InterPro" id="IPR036779">
    <property type="entry name" value="LysM_dom_sf"/>
</dbReference>
<dbReference type="Proteomes" id="UP000295325">
    <property type="component" value="Unassembled WGS sequence"/>
</dbReference>
<name>A0A4R7KT72_9CLOT</name>
<dbReference type="AlphaFoldDB" id="A0A4R7KT72"/>
<dbReference type="InterPro" id="IPR024300">
    <property type="entry name" value="SipL_SPOCS_dom"/>
</dbReference>
<dbReference type="EMBL" id="SOAZ01000004">
    <property type="protein sequence ID" value="TDT62339.1"/>
    <property type="molecule type" value="Genomic_DNA"/>
</dbReference>
<dbReference type="RefSeq" id="WP_133627342.1">
    <property type="nucleotide sequence ID" value="NZ_SOAZ01000004.1"/>
</dbReference>
<dbReference type="Pfam" id="PF01476">
    <property type="entry name" value="LysM"/>
    <property type="match status" value="1"/>
</dbReference>
<organism evidence="2 3">
    <name type="scientific">Fonticella tunisiensis</name>
    <dbReference type="NCBI Taxonomy" id="1096341"/>
    <lineage>
        <taxon>Bacteria</taxon>
        <taxon>Bacillati</taxon>
        <taxon>Bacillota</taxon>
        <taxon>Clostridia</taxon>
        <taxon>Eubacteriales</taxon>
        <taxon>Clostridiaceae</taxon>
        <taxon>Fonticella</taxon>
    </lineage>
</organism>
<gene>
    <name evidence="2" type="ORF">EDD71_10463</name>
</gene>
<proteinExistence type="predicted"/>